<dbReference type="CDD" id="cd09874">
    <property type="entry name" value="PIN_MT3492-like"/>
    <property type="match status" value="1"/>
</dbReference>
<keyword evidence="3 6" id="KW-0479">Metal-binding</keyword>
<dbReference type="PANTHER" id="PTHR35901">
    <property type="entry name" value="RIBONUCLEASE VAPC3"/>
    <property type="match status" value="1"/>
</dbReference>
<comment type="caution">
    <text evidence="8">The sequence shown here is derived from an EMBL/GenBank/DDBJ whole genome shotgun (WGS) entry which is preliminary data.</text>
</comment>
<dbReference type="RefSeq" id="WP_344160904.1">
    <property type="nucleotide sequence ID" value="NZ_BAAANF010000022.1"/>
</dbReference>
<dbReference type="Proteomes" id="UP001500280">
    <property type="component" value="Unassembled WGS sequence"/>
</dbReference>
<comment type="cofactor">
    <cofactor evidence="6">
        <name>Mg(2+)</name>
        <dbReference type="ChEBI" id="CHEBI:18420"/>
    </cofactor>
</comment>
<keyword evidence="2 6" id="KW-0540">Nuclease</keyword>
<keyword evidence="4 6" id="KW-0378">Hydrolase</keyword>
<evidence type="ECO:0000256" key="4">
    <source>
        <dbReference type="ARBA" id="ARBA00022801"/>
    </source>
</evidence>
<reference evidence="9" key="1">
    <citation type="journal article" date="2019" name="Int. J. Syst. Evol. Microbiol.">
        <title>The Global Catalogue of Microorganisms (GCM) 10K type strain sequencing project: providing services to taxonomists for standard genome sequencing and annotation.</title>
        <authorList>
            <consortium name="The Broad Institute Genomics Platform"/>
            <consortium name="The Broad Institute Genome Sequencing Center for Infectious Disease"/>
            <person name="Wu L."/>
            <person name="Ma J."/>
        </authorList>
    </citation>
    <scope>NUCLEOTIDE SEQUENCE [LARGE SCALE GENOMIC DNA]</scope>
    <source>
        <strain evidence="9">JCM 14307</strain>
    </source>
</reference>
<accession>A0ABP4UPF2</accession>
<evidence type="ECO:0000259" key="7">
    <source>
        <dbReference type="Pfam" id="PF01850"/>
    </source>
</evidence>
<protein>
    <recommendedName>
        <fullName evidence="6">Ribonuclease VapC</fullName>
        <shortName evidence="6">RNase VapC</shortName>
        <ecNumber evidence="6">3.1.-.-</ecNumber>
    </recommendedName>
    <alternativeName>
        <fullName evidence="6">Toxin VapC</fullName>
    </alternativeName>
</protein>
<evidence type="ECO:0000256" key="6">
    <source>
        <dbReference type="HAMAP-Rule" id="MF_00265"/>
    </source>
</evidence>
<keyword evidence="9" id="KW-1185">Reference proteome</keyword>
<keyword evidence="1 6" id="KW-1277">Toxin-antitoxin system</keyword>
<dbReference type="Gene3D" id="3.40.50.1010">
    <property type="entry name" value="5'-nuclease"/>
    <property type="match status" value="1"/>
</dbReference>
<feature type="domain" description="PIN" evidence="7">
    <location>
        <begin position="4"/>
        <end position="128"/>
    </location>
</feature>
<feature type="binding site" evidence="6">
    <location>
        <position position="6"/>
    </location>
    <ligand>
        <name>Mg(2+)</name>
        <dbReference type="ChEBI" id="CHEBI:18420"/>
    </ligand>
</feature>
<keyword evidence="5 6" id="KW-0460">Magnesium</keyword>
<dbReference type="SUPFAM" id="SSF88723">
    <property type="entry name" value="PIN domain-like"/>
    <property type="match status" value="1"/>
</dbReference>
<dbReference type="EC" id="3.1.-.-" evidence="6"/>
<dbReference type="EMBL" id="BAAANF010000022">
    <property type="protein sequence ID" value="GAA1709142.1"/>
    <property type="molecule type" value="Genomic_DNA"/>
</dbReference>
<sequence length="146" mass="15754">MICYFDTAALVPLLIPEPSSPVCRQLWDDADDVLTTEVTFVEAAGALAQAVRSGRITESRATEALGELDAYWRELNTIEITGSLVRRAAGLTSLQALRPYDALQCASAESARQPDLIFVSGDRRLLKAGANLGMHLADVNAPMPTH</sequence>
<evidence type="ECO:0000256" key="3">
    <source>
        <dbReference type="ARBA" id="ARBA00022723"/>
    </source>
</evidence>
<dbReference type="InterPro" id="IPR022907">
    <property type="entry name" value="VapC_family"/>
</dbReference>
<keyword evidence="6" id="KW-0800">Toxin</keyword>
<evidence type="ECO:0000256" key="2">
    <source>
        <dbReference type="ARBA" id="ARBA00022722"/>
    </source>
</evidence>
<feature type="binding site" evidence="6">
    <location>
        <position position="101"/>
    </location>
    <ligand>
        <name>Mg(2+)</name>
        <dbReference type="ChEBI" id="CHEBI:18420"/>
    </ligand>
</feature>
<comment type="function">
    <text evidence="6">Toxic component of a toxin-antitoxin (TA) system. An RNase.</text>
</comment>
<dbReference type="InterPro" id="IPR002716">
    <property type="entry name" value="PIN_dom"/>
</dbReference>
<evidence type="ECO:0000256" key="1">
    <source>
        <dbReference type="ARBA" id="ARBA00022649"/>
    </source>
</evidence>
<comment type="similarity">
    <text evidence="6">Belongs to the PINc/VapC protein family.</text>
</comment>
<name>A0ABP4UPF2_9ACTN</name>
<evidence type="ECO:0000313" key="8">
    <source>
        <dbReference type="EMBL" id="GAA1709142.1"/>
    </source>
</evidence>
<proteinExistence type="inferred from homology"/>
<evidence type="ECO:0000313" key="9">
    <source>
        <dbReference type="Proteomes" id="UP001500280"/>
    </source>
</evidence>
<organism evidence="8 9">
    <name type="scientific">Kribbella yunnanensis</name>
    <dbReference type="NCBI Taxonomy" id="190194"/>
    <lineage>
        <taxon>Bacteria</taxon>
        <taxon>Bacillati</taxon>
        <taxon>Actinomycetota</taxon>
        <taxon>Actinomycetes</taxon>
        <taxon>Propionibacteriales</taxon>
        <taxon>Kribbellaceae</taxon>
        <taxon>Kribbella</taxon>
    </lineage>
</organism>
<dbReference type="Pfam" id="PF01850">
    <property type="entry name" value="PIN"/>
    <property type="match status" value="1"/>
</dbReference>
<dbReference type="PANTHER" id="PTHR35901:SF1">
    <property type="entry name" value="EXONUCLEASE VAPC9"/>
    <property type="match status" value="1"/>
</dbReference>
<dbReference type="InterPro" id="IPR029060">
    <property type="entry name" value="PIN-like_dom_sf"/>
</dbReference>
<gene>
    <name evidence="6" type="primary">vapC</name>
    <name evidence="8" type="ORF">GCM10009745_66310</name>
</gene>
<dbReference type="HAMAP" id="MF_00265">
    <property type="entry name" value="VapC_Nob1"/>
    <property type="match status" value="1"/>
</dbReference>
<evidence type="ECO:0000256" key="5">
    <source>
        <dbReference type="ARBA" id="ARBA00022842"/>
    </source>
</evidence>
<dbReference type="InterPro" id="IPR051619">
    <property type="entry name" value="TypeII_TA_RNase_PINc/VapC"/>
</dbReference>